<protein>
    <submittedName>
        <fullName evidence="1">Uncharacterized protein</fullName>
    </submittedName>
</protein>
<gene>
    <name evidence="1" type="ORF">G5A72_08210</name>
</gene>
<evidence type="ECO:0000313" key="2">
    <source>
        <dbReference type="Proteomes" id="UP001644750"/>
    </source>
</evidence>
<proteinExistence type="predicted"/>
<reference evidence="1 2" key="1">
    <citation type="journal article" date="2020" name="Cell Host Microbe">
        <title>Functional and Genomic Variation between Human-Derived Isolates of Lachnospiraceae Reveals Inter- and Intra-Species Diversity.</title>
        <authorList>
            <person name="Sorbara M.T."/>
            <person name="Littmann E.R."/>
            <person name="Fontana E."/>
            <person name="Moody T.U."/>
            <person name="Kohout C.E."/>
            <person name="Gjonbalaj M."/>
            <person name="Eaton V."/>
            <person name="Seok R."/>
            <person name="Leiner I.M."/>
            <person name="Pamer E.G."/>
        </authorList>
    </citation>
    <scope>NUCLEOTIDE SEQUENCE [LARGE SCALE GENOMIC DNA]</scope>
    <source>
        <strain evidence="1 2">MSK.14.57</strain>
    </source>
</reference>
<evidence type="ECO:0000313" key="1">
    <source>
        <dbReference type="EMBL" id="NSJ79563.1"/>
    </source>
</evidence>
<accession>A0ABX2HY61</accession>
<name>A0ABX2HY61_ANAHA</name>
<dbReference type="EMBL" id="JAAITB010000016">
    <property type="protein sequence ID" value="NSJ79563.1"/>
    <property type="molecule type" value="Genomic_DNA"/>
</dbReference>
<dbReference type="Proteomes" id="UP001644750">
    <property type="component" value="Unassembled WGS sequence"/>
</dbReference>
<keyword evidence="2" id="KW-1185">Reference proteome</keyword>
<organism evidence="1 2">
    <name type="scientific">Anaerostipes hadrus</name>
    <dbReference type="NCBI Taxonomy" id="649756"/>
    <lineage>
        <taxon>Bacteria</taxon>
        <taxon>Bacillati</taxon>
        <taxon>Bacillota</taxon>
        <taxon>Clostridia</taxon>
        <taxon>Lachnospirales</taxon>
        <taxon>Lachnospiraceae</taxon>
        <taxon>Anaerostipes</taxon>
    </lineage>
</organism>
<dbReference type="RefSeq" id="WP_149883571.1">
    <property type="nucleotide sequence ID" value="NZ_BAABYN010000001.1"/>
</dbReference>
<comment type="caution">
    <text evidence="1">The sequence shown here is derived from an EMBL/GenBank/DDBJ whole genome shotgun (WGS) entry which is preliminary data.</text>
</comment>
<sequence length="62" mass="6623">MTKELKRMSFMALAVMMLAGGFLLASGKSQHVMPKKAVADITETVPETGTDEIVAGDEEVPL</sequence>